<proteinExistence type="predicted"/>
<dbReference type="Proteomes" id="UP000005237">
    <property type="component" value="Unassembled WGS sequence"/>
</dbReference>
<reference evidence="1" key="2">
    <citation type="submission" date="2022-06" db="UniProtKB">
        <authorList>
            <consortium name="EnsemblMetazoa"/>
        </authorList>
    </citation>
    <scope>IDENTIFICATION</scope>
    <source>
        <strain evidence="1">DF5081</strain>
    </source>
</reference>
<name>A0A8R1E4J6_CAEJA</name>
<organism evidence="1 2">
    <name type="scientific">Caenorhabditis japonica</name>
    <dbReference type="NCBI Taxonomy" id="281687"/>
    <lineage>
        <taxon>Eukaryota</taxon>
        <taxon>Metazoa</taxon>
        <taxon>Ecdysozoa</taxon>
        <taxon>Nematoda</taxon>
        <taxon>Chromadorea</taxon>
        <taxon>Rhabditida</taxon>
        <taxon>Rhabditina</taxon>
        <taxon>Rhabditomorpha</taxon>
        <taxon>Rhabditoidea</taxon>
        <taxon>Rhabditidae</taxon>
        <taxon>Peloderinae</taxon>
        <taxon>Caenorhabditis</taxon>
    </lineage>
</organism>
<keyword evidence="2" id="KW-1185">Reference proteome</keyword>
<dbReference type="AlphaFoldDB" id="A0A8R1E4J6"/>
<evidence type="ECO:0000313" key="1">
    <source>
        <dbReference type="EnsemblMetazoa" id="CJA22186.1"/>
    </source>
</evidence>
<sequence>MEGNSFSKGSDRSRDAKVFSDTSLGKKGTILSQRAKFWCKKLLFLAPRKITLYGNRGDDAGIMYSDMSHGSIMFSYRKHWIFVLNGLHHGNRRLQSPLWEEAARISHNTRKIERNIVGPPRRSNALR</sequence>
<accession>A0A8R1E4J6</accession>
<dbReference type="EnsemblMetazoa" id="CJA22186.1">
    <property type="protein sequence ID" value="CJA22186.1"/>
    <property type="gene ID" value="WBGene00177758"/>
</dbReference>
<evidence type="ECO:0000313" key="2">
    <source>
        <dbReference type="Proteomes" id="UP000005237"/>
    </source>
</evidence>
<reference evidence="2" key="1">
    <citation type="submission" date="2010-08" db="EMBL/GenBank/DDBJ databases">
        <authorList>
            <consortium name="Caenorhabditis japonica Sequencing Consortium"/>
            <person name="Wilson R.K."/>
        </authorList>
    </citation>
    <scope>NUCLEOTIDE SEQUENCE [LARGE SCALE GENOMIC DNA]</scope>
    <source>
        <strain evidence="2">DF5081</strain>
    </source>
</reference>
<protein>
    <submittedName>
        <fullName evidence="1">Uncharacterized protein</fullName>
    </submittedName>
</protein>